<feature type="compositionally biased region" description="Basic and acidic residues" evidence="1">
    <location>
        <begin position="359"/>
        <end position="368"/>
    </location>
</feature>
<keyword evidence="3" id="KW-1185">Reference proteome</keyword>
<protein>
    <recommendedName>
        <fullName evidence="4">Altered inheritance of mitochondria protein 21</fullName>
    </recommendedName>
</protein>
<feature type="region of interest" description="Disordered" evidence="1">
    <location>
        <begin position="1"/>
        <end position="868"/>
    </location>
</feature>
<feature type="compositionally biased region" description="Polar residues" evidence="1">
    <location>
        <begin position="581"/>
        <end position="591"/>
    </location>
</feature>
<proteinExistence type="predicted"/>
<feature type="compositionally biased region" description="Polar residues" evidence="1">
    <location>
        <begin position="977"/>
        <end position="987"/>
    </location>
</feature>
<feature type="compositionally biased region" description="Basic and acidic residues" evidence="1">
    <location>
        <begin position="470"/>
        <end position="484"/>
    </location>
</feature>
<evidence type="ECO:0000313" key="3">
    <source>
        <dbReference type="Proteomes" id="UP000799537"/>
    </source>
</evidence>
<feature type="compositionally biased region" description="Polar residues" evidence="1">
    <location>
        <begin position="11"/>
        <end position="25"/>
    </location>
</feature>
<feature type="compositionally biased region" description="Basic and acidic residues" evidence="1">
    <location>
        <begin position="731"/>
        <end position="743"/>
    </location>
</feature>
<feature type="compositionally biased region" description="Basic and acidic residues" evidence="1">
    <location>
        <begin position="33"/>
        <end position="44"/>
    </location>
</feature>
<feature type="compositionally biased region" description="Basic and acidic residues" evidence="1">
    <location>
        <begin position="434"/>
        <end position="443"/>
    </location>
</feature>
<feature type="compositionally biased region" description="Basic and acidic residues" evidence="1">
    <location>
        <begin position="618"/>
        <end position="630"/>
    </location>
</feature>
<dbReference type="InterPro" id="IPR021582">
    <property type="entry name" value="Aim21"/>
</dbReference>
<feature type="compositionally biased region" description="Low complexity" evidence="1">
    <location>
        <begin position="763"/>
        <end position="787"/>
    </location>
</feature>
<feature type="compositionally biased region" description="Polar residues" evidence="1">
    <location>
        <begin position="133"/>
        <end position="152"/>
    </location>
</feature>
<feature type="compositionally biased region" description="Low complexity" evidence="1">
    <location>
        <begin position="715"/>
        <end position="727"/>
    </location>
</feature>
<feature type="compositionally biased region" description="Low complexity" evidence="1">
    <location>
        <begin position="956"/>
        <end position="971"/>
    </location>
</feature>
<dbReference type="RefSeq" id="XP_033668061.1">
    <property type="nucleotide sequence ID" value="XM_033816838.1"/>
</dbReference>
<evidence type="ECO:0000256" key="1">
    <source>
        <dbReference type="SAM" id="MobiDB-lite"/>
    </source>
</evidence>
<feature type="compositionally biased region" description="Pro residues" evidence="1">
    <location>
        <begin position="1"/>
        <end position="10"/>
    </location>
</feature>
<feature type="compositionally biased region" description="Acidic residues" evidence="1">
    <location>
        <begin position="535"/>
        <end position="549"/>
    </location>
</feature>
<feature type="compositionally biased region" description="Polar residues" evidence="1">
    <location>
        <begin position="206"/>
        <end position="225"/>
    </location>
</feature>
<evidence type="ECO:0008006" key="4">
    <source>
        <dbReference type="Google" id="ProtNLM"/>
    </source>
</evidence>
<dbReference type="OrthoDB" id="5386574at2759"/>
<dbReference type="EMBL" id="ML993594">
    <property type="protein sequence ID" value="KAF2167172.1"/>
    <property type="molecule type" value="Genomic_DNA"/>
</dbReference>
<name>A0A6A6CMM8_ZASCE</name>
<dbReference type="Proteomes" id="UP000799537">
    <property type="component" value="Unassembled WGS sequence"/>
</dbReference>
<organism evidence="2 3">
    <name type="scientific">Zasmidium cellare ATCC 36951</name>
    <dbReference type="NCBI Taxonomy" id="1080233"/>
    <lineage>
        <taxon>Eukaryota</taxon>
        <taxon>Fungi</taxon>
        <taxon>Dikarya</taxon>
        <taxon>Ascomycota</taxon>
        <taxon>Pezizomycotina</taxon>
        <taxon>Dothideomycetes</taxon>
        <taxon>Dothideomycetidae</taxon>
        <taxon>Mycosphaerellales</taxon>
        <taxon>Mycosphaerellaceae</taxon>
        <taxon>Zasmidium</taxon>
    </lineage>
</organism>
<dbReference type="GeneID" id="54570110"/>
<dbReference type="AlphaFoldDB" id="A0A6A6CMM8"/>
<feature type="compositionally biased region" description="Polar residues" evidence="1">
    <location>
        <begin position="1018"/>
        <end position="1035"/>
    </location>
</feature>
<gene>
    <name evidence="2" type="ORF">M409DRAFT_66211</name>
</gene>
<accession>A0A6A6CMM8</accession>
<feature type="compositionally biased region" description="Low complexity" evidence="1">
    <location>
        <begin position="488"/>
        <end position="503"/>
    </location>
</feature>
<feature type="compositionally biased region" description="Basic and acidic residues" evidence="1">
    <location>
        <begin position="561"/>
        <end position="576"/>
    </location>
</feature>
<dbReference type="Pfam" id="PF11489">
    <property type="entry name" value="Aim21"/>
    <property type="match status" value="2"/>
</dbReference>
<feature type="region of interest" description="Disordered" evidence="1">
    <location>
        <begin position="933"/>
        <end position="1038"/>
    </location>
</feature>
<feature type="compositionally biased region" description="Basic and acidic residues" evidence="1">
    <location>
        <begin position="823"/>
        <end position="845"/>
    </location>
</feature>
<feature type="compositionally biased region" description="Polar residues" evidence="1">
    <location>
        <begin position="179"/>
        <end position="188"/>
    </location>
</feature>
<feature type="compositionally biased region" description="Basic and acidic residues" evidence="1">
    <location>
        <begin position="684"/>
        <end position="694"/>
    </location>
</feature>
<feature type="compositionally biased region" description="Basic and acidic residues" evidence="1">
    <location>
        <begin position="944"/>
        <end position="955"/>
    </location>
</feature>
<feature type="compositionally biased region" description="Basic and acidic residues" evidence="1">
    <location>
        <begin position="287"/>
        <end position="326"/>
    </location>
</feature>
<feature type="compositionally biased region" description="Basic and acidic residues" evidence="1">
    <location>
        <begin position="162"/>
        <end position="177"/>
    </location>
</feature>
<sequence>MSTPSVPPRPQRTQAGHTAVKNDTPSIPPRPTRKTDPSPDREAYGRSPLNGPPVSISSKPVRPASGRNSEELPRRPPSVSIPDVGHEGEEYSSFDYLPAEAHGVDTSKSEAAADEQTKSVSADLPMHQPRASVPQSTARRQIQTVTSTDSTQAAAAGIGRARPADDVHKMPPHDARTESPLSRVTSNTEPRRAPSAELGNPLRTKASFNRSTPSLNPLERTTSRPGSIHGDDREHGIPEIGVQVPLLAMAGDVQAPTPQPGQTQHAPGIGFFNDGSARNHHRKRSSRHEFGPPDSYGIRHDQDHQDQFEREWVRKHPQEAAREELQAHLPKPETALSSEQLNRLVSAGSVAQVATPGTPDEHEAEEYLSRISSAAPSPALGDRKKRASSGSQTKPESPLRKTSFPFNDKNRLHPDDALEDEPSPFTRGGNSYIEDEHEHEHADGTPILAADELLKRPSSAFMHAAVTPDPDSHYDEYYDSDTARPSRRGSAQPPSRPSSRPSSVHGTMQGYTGGSLHRFISHEEQHHSGIGTPLEEIEEYEPLFPEDEDKNQTSPKKVFKKRPELAQHHFPSRDVWEDTPDSLQYSTTVSTPEIEKTQQVLDADRAAAKSAFETPAEEAQRRQQNDKENDMTSDNKTFIKPQFKSAVVDDMHRPGAHRFPSSDVWEDSPDSVRLVTTVSGPQMDDARSPPDDRPSTYALPGSQDDDEARATTGFSQSIRPSIPSRPQRGSKLGEEVKPSEIDGQRGAGAKSPPSIPEKPKVPARPARPAKTADGVAAEDAIAAVKAKPPVPARPGGEKIAALKAGFMNDLNNRLKLGPQGPPPKKEPEAEPAEEEQKAPLADARKSRAKGPARRKPAASPVHDRKSSVTFAMSPLIHMWSIDEEDELRVHEREVAKAAAAESREAEKILAQNEIHNTESAAPAEDVAVEDVATKISNADQPGEVAREHRSSESELKAALAEAGAAPSSYAEGDVQDDAQQTKLSTSEISKDAPAQTEDDTQAREESSTAAQIAETKTADTAVQTGETDVTTTLPSGEQEKMTAYLGAKVPEEGDVIIKDGKDVQS</sequence>
<reference evidence="2" key="1">
    <citation type="journal article" date="2020" name="Stud. Mycol.">
        <title>101 Dothideomycetes genomes: a test case for predicting lifestyles and emergence of pathogens.</title>
        <authorList>
            <person name="Haridas S."/>
            <person name="Albert R."/>
            <person name="Binder M."/>
            <person name="Bloem J."/>
            <person name="Labutti K."/>
            <person name="Salamov A."/>
            <person name="Andreopoulos B."/>
            <person name="Baker S."/>
            <person name="Barry K."/>
            <person name="Bills G."/>
            <person name="Bluhm B."/>
            <person name="Cannon C."/>
            <person name="Castanera R."/>
            <person name="Culley D."/>
            <person name="Daum C."/>
            <person name="Ezra D."/>
            <person name="Gonzalez J."/>
            <person name="Henrissat B."/>
            <person name="Kuo A."/>
            <person name="Liang C."/>
            <person name="Lipzen A."/>
            <person name="Lutzoni F."/>
            <person name="Magnuson J."/>
            <person name="Mondo S."/>
            <person name="Nolan M."/>
            <person name="Ohm R."/>
            <person name="Pangilinan J."/>
            <person name="Park H.-J."/>
            <person name="Ramirez L."/>
            <person name="Alfaro M."/>
            <person name="Sun H."/>
            <person name="Tritt A."/>
            <person name="Yoshinaga Y."/>
            <person name="Zwiers L.-H."/>
            <person name="Turgeon B."/>
            <person name="Goodwin S."/>
            <person name="Spatafora J."/>
            <person name="Crous P."/>
            <person name="Grigoriev I."/>
        </authorList>
    </citation>
    <scope>NUCLEOTIDE SEQUENCE</scope>
    <source>
        <strain evidence="2">ATCC 36951</strain>
    </source>
</reference>
<evidence type="ECO:0000313" key="2">
    <source>
        <dbReference type="EMBL" id="KAF2167172.1"/>
    </source>
</evidence>
<feature type="compositionally biased region" description="Basic residues" evidence="1">
    <location>
        <begin position="846"/>
        <end position="856"/>
    </location>
</feature>